<evidence type="ECO:0000256" key="1">
    <source>
        <dbReference type="SAM" id="MobiDB-lite"/>
    </source>
</evidence>
<dbReference type="STRING" id="3914.A0A0L9TR06"/>
<reference evidence="4" key="1">
    <citation type="journal article" date="2015" name="Proc. Natl. Acad. Sci. U.S.A.">
        <title>Genome sequencing of adzuki bean (Vigna angularis) provides insight into high starch and low fat accumulation and domestication.</title>
        <authorList>
            <person name="Yang K."/>
            <person name="Tian Z."/>
            <person name="Chen C."/>
            <person name="Luo L."/>
            <person name="Zhao B."/>
            <person name="Wang Z."/>
            <person name="Yu L."/>
            <person name="Li Y."/>
            <person name="Sun Y."/>
            <person name="Li W."/>
            <person name="Chen Y."/>
            <person name="Li Y."/>
            <person name="Zhang Y."/>
            <person name="Ai D."/>
            <person name="Zhao J."/>
            <person name="Shang C."/>
            <person name="Ma Y."/>
            <person name="Wu B."/>
            <person name="Wang M."/>
            <person name="Gao L."/>
            <person name="Sun D."/>
            <person name="Zhang P."/>
            <person name="Guo F."/>
            <person name="Wang W."/>
            <person name="Li Y."/>
            <person name="Wang J."/>
            <person name="Varshney R.K."/>
            <person name="Wang J."/>
            <person name="Ling H.Q."/>
            <person name="Wan P."/>
        </authorList>
    </citation>
    <scope>NUCLEOTIDE SEQUENCE</scope>
    <source>
        <strain evidence="4">cv. Jingnong 6</strain>
    </source>
</reference>
<protein>
    <recommendedName>
        <fullName evidence="2">G-patch domain-containing protein</fullName>
    </recommendedName>
</protein>
<sequence length="181" mass="19727">MGGFALQEASREYGMKKDKPRKKRSVNSGSLALENLMMKNDTRTNSSRKKHVPRFTHSCPSHAQKSKASKKRHGTTGFINKFSGSHKVKDKRGSGQKGSYANQPVSFVSSGMIHSESVPVTVVEAEETYRKGVTNSANIGSFEEHTTGFGSKIMAKMGYMEGGGLGKNGHPILNLNYKAES</sequence>
<name>A0A0L9TR06_PHAAN</name>
<dbReference type="PANTHER" id="PTHR47423:SF2">
    <property type="entry name" value="PROTEIN SQS1"/>
    <property type="match status" value="1"/>
</dbReference>
<proteinExistence type="predicted"/>
<evidence type="ECO:0000259" key="2">
    <source>
        <dbReference type="PROSITE" id="PS50174"/>
    </source>
</evidence>
<feature type="domain" description="G-patch" evidence="2">
    <location>
        <begin position="146"/>
        <end position="181"/>
    </location>
</feature>
<dbReference type="GO" id="GO:0003676">
    <property type="term" value="F:nucleic acid binding"/>
    <property type="evidence" value="ECO:0007669"/>
    <property type="project" value="InterPro"/>
</dbReference>
<organism evidence="3 4">
    <name type="scientific">Phaseolus angularis</name>
    <name type="common">Azuki bean</name>
    <name type="synonym">Vigna angularis</name>
    <dbReference type="NCBI Taxonomy" id="3914"/>
    <lineage>
        <taxon>Eukaryota</taxon>
        <taxon>Viridiplantae</taxon>
        <taxon>Streptophyta</taxon>
        <taxon>Embryophyta</taxon>
        <taxon>Tracheophyta</taxon>
        <taxon>Spermatophyta</taxon>
        <taxon>Magnoliopsida</taxon>
        <taxon>eudicotyledons</taxon>
        <taxon>Gunneridae</taxon>
        <taxon>Pentapetalae</taxon>
        <taxon>rosids</taxon>
        <taxon>fabids</taxon>
        <taxon>Fabales</taxon>
        <taxon>Fabaceae</taxon>
        <taxon>Papilionoideae</taxon>
        <taxon>50 kb inversion clade</taxon>
        <taxon>NPAAA clade</taxon>
        <taxon>indigoferoid/millettioid clade</taxon>
        <taxon>Phaseoleae</taxon>
        <taxon>Vigna</taxon>
    </lineage>
</organism>
<dbReference type="InterPro" id="IPR000467">
    <property type="entry name" value="G_patch_dom"/>
</dbReference>
<evidence type="ECO:0000313" key="4">
    <source>
        <dbReference type="Proteomes" id="UP000053144"/>
    </source>
</evidence>
<dbReference type="EMBL" id="CM003371">
    <property type="protein sequence ID" value="KOM32931.1"/>
    <property type="molecule type" value="Genomic_DNA"/>
</dbReference>
<dbReference type="Pfam" id="PF01585">
    <property type="entry name" value="G-patch"/>
    <property type="match status" value="1"/>
</dbReference>
<dbReference type="Proteomes" id="UP000053144">
    <property type="component" value="Chromosome 1"/>
</dbReference>
<feature type="compositionally biased region" description="Basic residues" evidence="1">
    <location>
        <begin position="64"/>
        <end position="74"/>
    </location>
</feature>
<gene>
    <name evidence="3" type="ORF">LR48_Vigan01g248700</name>
</gene>
<accession>A0A0L9TR06</accession>
<dbReference type="AlphaFoldDB" id="A0A0L9TR06"/>
<dbReference type="PANTHER" id="PTHR47423">
    <property type="entry name" value="G-PATCH DOMAIN CONTAINING PROTEIN"/>
    <property type="match status" value="1"/>
</dbReference>
<feature type="region of interest" description="Disordered" evidence="1">
    <location>
        <begin position="1"/>
        <end position="102"/>
    </location>
</feature>
<dbReference type="Gramene" id="KOM32931">
    <property type="protein sequence ID" value="KOM32931"/>
    <property type="gene ID" value="LR48_Vigan01g248700"/>
</dbReference>
<evidence type="ECO:0000313" key="3">
    <source>
        <dbReference type="EMBL" id="KOM32931.1"/>
    </source>
</evidence>
<dbReference type="PROSITE" id="PS50174">
    <property type="entry name" value="G_PATCH"/>
    <property type="match status" value="1"/>
</dbReference>